<reference evidence="8 9" key="1">
    <citation type="submission" date="2019-03" db="EMBL/GenBank/DDBJ databases">
        <authorList>
            <consortium name="Pathogen Informatics"/>
        </authorList>
    </citation>
    <scope>NUCLEOTIDE SEQUENCE [LARGE SCALE GENOMIC DNA]</scope>
    <source>
        <strain evidence="8 9">NCTC12282</strain>
    </source>
</reference>
<dbReference type="InterPro" id="IPR020846">
    <property type="entry name" value="MFS_dom"/>
</dbReference>
<dbReference type="PANTHER" id="PTHR11662">
    <property type="entry name" value="SOLUTE CARRIER FAMILY 17"/>
    <property type="match status" value="1"/>
</dbReference>
<evidence type="ECO:0000256" key="2">
    <source>
        <dbReference type="ARBA" id="ARBA00022692"/>
    </source>
</evidence>
<comment type="similarity">
    <text evidence="5">Belongs to the major facilitator superfamily. Phthalate permease family.</text>
</comment>
<dbReference type="GO" id="GO:0016020">
    <property type="term" value="C:membrane"/>
    <property type="evidence" value="ECO:0007669"/>
    <property type="project" value="UniProtKB-SubCell"/>
</dbReference>
<dbReference type="InterPro" id="IPR050382">
    <property type="entry name" value="MFS_Na/Anion_cotransporter"/>
</dbReference>
<organism evidence="8 9">
    <name type="scientific">Budvicia aquatica</name>
    <dbReference type="NCBI Taxonomy" id="82979"/>
    <lineage>
        <taxon>Bacteria</taxon>
        <taxon>Pseudomonadati</taxon>
        <taxon>Pseudomonadota</taxon>
        <taxon>Gammaproteobacteria</taxon>
        <taxon>Enterobacterales</taxon>
        <taxon>Budviciaceae</taxon>
        <taxon>Budvicia</taxon>
    </lineage>
</organism>
<feature type="transmembrane region" description="Helical" evidence="6">
    <location>
        <begin position="18"/>
        <end position="35"/>
    </location>
</feature>
<dbReference type="InterPro" id="IPR011701">
    <property type="entry name" value="MFS"/>
</dbReference>
<comment type="subcellular location">
    <subcellularLocation>
        <location evidence="1">Membrane</location>
        <topology evidence="1">Multi-pass membrane protein</topology>
    </subcellularLocation>
</comment>
<evidence type="ECO:0000256" key="6">
    <source>
        <dbReference type="SAM" id="Phobius"/>
    </source>
</evidence>
<evidence type="ECO:0000256" key="4">
    <source>
        <dbReference type="ARBA" id="ARBA00023136"/>
    </source>
</evidence>
<evidence type="ECO:0000256" key="5">
    <source>
        <dbReference type="ARBA" id="ARBA00038514"/>
    </source>
</evidence>
<keyword evidence="2 6" id="KW-0812">Transmembrane</keyword>
<dbReference type="AlphaFoldDB" id="A0A484ZNS8"/>
<evidence type="ECO:0000313" key="9">
    <source>
        <dbReference type="Proteomes" id="UP000373449"/>
    </source>
</evidence>
<dbReference type="SUPFAM" id="SSF103473">
    <property type="entry name" value="MFS general substrate transporter"/>
    <property type="match status" value="1"/>
</dbReference>
<sequence length="254" mass="27947">MSNNSISRYSPGAAATTVRWKIFIIMLLLGAINYIDRTSLAIAMPYIVEEFDIQDAVVVGLLHSTFFWAYALMQIPSGVLADRFKTRTIIAWATIIWGAFQAVAALCYSTFTLAIARVGLGVSEAPIMPSGAKLMGAWLTPTERGRGSMLLDGGAALGTALGAVILTWLIAFFGSWRMAFVVAGIGTIMAGLLAWWYIRTYPHEHPYINKAELDHITEHNPTSVESGKKFKTIRYQTLLKTAQRSGINWRLGLL</sequence>
<dbReference type="EMBL" id="CAADJA010000002">
    <property type="protein sequence ID" value="VFS49401.1"/>
    <property type="molecule type" value="Genomic_DNA"/>
</dbReference>
<accession>A0A484ZNS8</accession>
<keyword evidence="3 6" id="KW-1133">Transmembrane helix</keyword>
<evidence type="ECO:0000313" key="8">
    <source>
        <dbReference type="EMBL" id="VFS49401.1"/>
    </source>
</evidence>
<dbReference type="RefSeq" id="WP_255324460.1">
    <property type="nucleotide sequence ID" value="NZ_CAADJA010000002.1"/>
</dbReference>
<evidence type="ECO:0000259" key="7">
    <source>
        <dbReference type="PROSITE" id="PS50850"/>
    </source>
</evidence>
<dbReference type="PROSITE" id="PS50850">
    <property type="entry name" value="MFS"/>
    <property type="match status" value="1"/>
</dbReference>
<feature type="transmembrane region" description="Helical" evidence="6">
    <location>
        <begin position="154"/>
        <end position="173"/>
    </location>
</feature>
<dbReference type="Proteomes" id="UP000373449">
    <property type="component" value="Unassembled WGS sequence"/>
</dbReference>
<feature type="domain" description="Major facilitator superfamily (MFS) profile" evidence="7">
    <location>
        <begin position="22"/>
        <end position="254"/>
    </location>
</feature>
<gene>
    <name evidence="8" type="primary">garP_6</name>
    <name evidence="8" type="ORF">NCTC12282_03879</name>
</gene>
<protein>
    <submittedName>
        <fullName evidence="8">D-galactarate permease</fullName>
    </submittedName>
</protein>
<dbReference type="GO" id="GO:0022857">
    <property type="term" value="F:transmembrane transporter activity"/>
    <property type="evidence" value="ECO:0007669"/>
    <property type="project" value="InterPro"/>
</dbReference>
<dbReference type="InterPro" id="IPR036259">
    <property type="entry name" value="MFS_trans_sf"/>
</dbReference>
<feature type="transmembrane region" description="Helical" evidence="6">
    <location>
        <begin position="179"/>
        <end position="198"/>
    </location>
</feature>
<dbReference type="Gene3D" id="1.20.1250.20">
    <property type="entry name" value="MFS general substrate transporter like domains"/>
    <property type="match status" value="1"/>
</dbReference>
<proteinExistence type="inferred from homology"/>
<name>A0A484ZNS8_9GAMM</name>
<dbReference type="PANTHER" id="PTHR11662:SF399">
    <property type="entry name" value="FI19708P1-RELATED"/>
    <property type="match status" value="1"/>
</dbReference>
<feature type="transmembrane region" description="Helical" evidence="6">
    <location>
        <begin position="89"/>
        <end position="108"/>
    </location>
</feature>
<feature type="transmembrane region" description="Helical" evidence="6">
    <location>
        <begin position="56"/>
        <end position="77"/>
    </location>
</feature>
<dbReference type="Pfam" id="PF07690">
    <property type="entry name" value="MFS_1"/>
    <property type="match status" value="1"/>
</dbReference>
<evidence type="ECO:0000256" key="1">
    <source>
        <dbReference type="ARBA" id="ARBA00004141"/>
    </source>
</evidence>
<keyword evidence="4 6" id="KW-0472">Membrane</keyword>
<evidence type="ECO:0000256" key="3">
    <source>
        <dbReference type="ARBA" id="ARBA00022989"/>
    </source>
</evidence>